<evidence type="ECO:0000313" key="9">
    <source>
        <dbReference type="Proteomes" id="UP000242188"/>
    </source>
</evidence>
<name>A0A210PYM8_MIZYE</name>
<evidence type="ECO:0000256" key="5">
    <source>
        <dbReference type="ARBA" id="ARBA00022857"/>
    </source>
</evidence>
<organism evidence="8 9">
    <name type="scientific">Mizuhopecten yessoensis</name>
    <name type="common">Japanese scallop</name>
    <name type="synonym">Patinopecten yessoensis</name>
    <dbReference type="NCBI Taxonomy" id="6573"/>
    <lineage>
        <taxon>Eukaryota</taxon>
        <taxon>Metazoa</taxon>
        <taxon>Spiralia</taxon>
        <taxon>Lophotrochozoa</taxon>
        <taxon>Mollusca</taxon>
        <taxon>Bivalvia</taxon>
        <taxon>Autobranchia</taxon>
        <taxon>Pteriomorphia</taxon>
        <taxon>Pectinida</taxon>
        <taxon>Pectinoidea</taxon>
        <taxon>Pectinidae</taxon>
        <taxon>Mizuhopecten</taxon>
    </lineage>
</organism>
<reference evidence="8 9" key="1">
    <citation type="journal article" date="2017" name="Nat. Ecol. Evol.">
        <title>Scallop genome provides insights into evolution of bilaterian karyotype and development.</title>
        <authorList>
            <person name="Wang S."/>
            <person name="Zhang J."/>
            <person name="Jiao W."/>
            <person name="Li J."/>
            <person name="Xun X."/>
            <person name="Sun Y."/>
            <person name="Guo X."/>
            <person name="Huan P."/>
            <person name="Dong B."/>
            <person name="Zhang L."/>
            <person name="Hu X."/>
            <person name="Sun X."/>
            <person name="Wang J."/>
            <person name="Zhao C."/>
            <person name="Wang Y."/>
            <person name="Wang D."/>
            <person name="Huang X."/>
            <person name="Wang R."/>
            <person name="Lv J."/>
            <person name="Li Y."/>
            <person name="Zhang Z."/>
            <person name="Liu B."/>
            <person name="Lu W."/>
            <person name="Hui Y."/>
            <person name="Liang J."/>
            <person name="Zhou Z."/>
            <person name="Hou R."/>
            <person name="Li X."/>
            <person name="Liu Y."/>
            <person name="Li H."/>
            <person name="Ning X."/>
            <person name="Lin Y."/>
            <person name="Zhao L."/>
            <person name="Xing Q."/>
            <person name="Dou J."/>
            <person name="Li Y."/>
            <person name="Mao J."/>
            <person name="Guo H."/>
            <person name="Dou H."/>
            <person name="Li T."/>
            <person name="Mu C."/>
            <person name="Jiang W."/>
            <person name="Fu Q."/>
            <person name="Fu X."/>
            <person name="Miao Y."/>
            <person name="Liu J."/>
            <person name="Yu Q."/>
            <person name="Li R."/>
            <person name="Liao H."/>
            <person name="Li X."/>
            <person name="Kong Y."/>
            <person name="Jiang Z."/>
            <person name="Chourrout D."/>
            <person name="Li R."/>
            <person name="Bao Z."/>
        </authorList>
    </citation>
    <scope>NUCLEOTIDE SEQUENCE [LARGE SCALE GENOMIC DNA]</scope>
    <source>
        <strain evidence="8 9">PY_sf001</strain>
    </source>
</reference>
<keyword evidence="7" id="KW-0472">Membrane</keyword>
<keyword evidence="6" id="KW-0520">NAD</keyword>
<dbReference type="PANTHER" id="PTHR46091">
    <property type="entry name" value="BLR7054 PROTEIN"/>
    <property type="match status" value="1"/>
</dbReference>
<keyword evidence="2" id="KW-0285">Flavoprotein</keyword>
<dbReference type="InterPro" id="IPR036188">
    <property type="entry name" value="FAD/NAD-bd_sf"/>
</dbReference>
<gene>
    <name evidence="8" type="ORF">KP79_PYT16369</name>
</gene>
<feature type="transmembrane region" description="Helical" evidence="7">
    <location>
        <begin position="20"/>
        <end position="39"/>
    </location>
</feature>
<proteinExistence type="inferred from homology"/>
<evidence type="ECO:0000256" key="7">
    <source>
        <dbReference type="SAM" id="Phobius"/>
    </source>
</evidence>
<keyword evidence="4" id="KW-0274">FAD</keyword>
<dbReference type="Gene3D" id="3.50.50.60">
    <property type="entry name" value="FAD/NAD(P)-binding domain"/>
    <property type="match status" value="2"/>
</dbReference>
<keyword evidence="7" id="KW-1133">Transmembrane helix</keyword>
<sequence>MSVDIGMYEFLEYFISRPWLILVVFLLYVIMYALSVMLTGPKSGKNPFSASHIKPVGDLVTDKQVRDRVIKQRFKLSKVPEQIDDIVIGSGIGGLGAAAILSRSGHCVLVLEQHDQAGGCCHTFHEKGYEFDTGIHYIGKMYEGADNRVLIDMVTGGKVEYPRMSDIYDVVCLGDPSKVKKYNIKDERKAFAEELIKEFPNEKEAIEKFMVMLKESRSYLMGYFVLKFLPKWLASFLSATGIMGLVFRPWSKYTYRSTKDVLDSLTDNDDLKAVLTYSFGDYGVAPSKSPFGLQATLLNHYMGGAYYIRGGPSEIALHAIPVIEKTGGRVLVNALVNKIILNQKGRAIGVEVKTGDGSAQIFAKRIISDAGVSNTFKKLLPTEVAQKSKIYPTIKSVGNSLSYMSVFIGMDGSQEELGIKGQNMWCFNRSDQEKAMYEWLDLSVEDAAVSEVPLMFVSFPSAKDPTWAKRFPNKSTCLIITVGRYEWFARWDADKVKHRSDEYEGLKNRMGRQMWNQLTLICPKLEGRDDYFEVGSPLSNKYYLGFDEGEMYGLDHTINKFLPAAAIQLRPKTDIPGLYLTGQDILVCGFSGALYGGMLCASSILNRNLYNDLTKVVKEVKAAIKEGKKTA</sequence>
<comment type="similarity">
    <text evidence="1">Belongs to the carotenoid/retinoid oxidoreductase family. CrtISO subfamily.</text>
</comment>
<evidence type="ECO:0000313" key="8">
    <source>
        <dbReference type="EMBL" id="OWF41588.1"/>
    </source>
</evidence>
<dbReference type="InterPro" id="IPR052206">
    <property type="entry name" value="Retinol_saturase"/>
</dbReference>
<comment type="caution">
    <text evidence="8">The sequence shown here is derived from an EMBL/GenBank/DDBJ whole genome shotgun (WGS) entry which is preliminary data.</text>
</comment>
<evidence type="ECO:0000256" key="6">
    <source>
        <dbReference type="ARBA" id="ARBA00023027"/>
    </source>
</evidence>
<keyword evidence="7" id="KW-0812">Transmembrane</keyword>
<evidence type="ECO:0000256" key="4">
    <source>
        <dbReference type="ARBA" id="ARBA00022827"/>
    </source>
</evidence>
<dbReference type="AlphaFoldDB" id="A0A210PYM8"/>
<dbReference type="PANTHER" id="PTHR46091:SF3">
    <property type="entry name" value="AMINE OXIDASE DOMAIN-CONTAINING PROTEIN"/>
    <property type="match status" value="1"/>
</dbReference>
<evidence type="ECO:0000256" key="1">
    <source>
        <dbReference type="ARBA" id="ARBA00005855"/>
    </source>
</evidence>
<evidence type="ECO:0000256" key="2">
    <source>
        <dbReference type="ARBA" id="ARBA00022630"/>
    </source>
</evidence>
<keyword evidence="3" id="KW-0732">Signal</keyword>
<dbReference type="Pfam" id="PF13450">
    <property type="entry name" value="NAD_binding_8"/>
    <property type="match status" value="1"/>
</dbReference>
<dbReference type="OrthoDB" id="38045at2759"/>
<protein>
    <submittedName>
        <fullName evidence="8">All-trans-retinol 13,14-reductase</fullName>
    </submittedName>
</protein>
<dbReference type="EMBL" id="NEDP02005380">
    <property type="protein sequence ID" value="OWF41588.1"/>
    <property type="molecule type" value="Genomic_DNA"/>
</dbReference>
<dbReference type="Proteomes" id="UP000242188">
    <property type="component" value="Unassembled WGS sequence"/>
</dbReference>
<dbReference type="STRING" id="6573.A0A210PYM8"/>
<accession>A0A210PYM8</accession>
<keyword evidence="5" id="KW-0521">NADP</keyword>
<dbReference type="SUPFAM" id="SSF51905">
    <property type="entry name" value="FAD/NAD(P)-binding domain"/>
    <property type="match status" value="1"/>
</dbReference>
<evidence type="ECO:0000256" key="3">
    <source>
        <dbReference type="ARBA" id="ARBA00022729"/>
    </source>
</evidence>
<keyword evidence="9" id="KW-1185">Reference proteome</keyword>